<sequence length="61" mass="7327">MNDFINLENEETISKLEKSLWLNNDFWNDLTLSQQEEIKKAELEIVNEETTSYETFMSSHR</sequence>
<keyword evidence="2" id="KW-1185">Reference proteome</keyword>
<proteinExistence type="predicted"/>
<reference evidence="1 2" key="1">
    <citation type="submission" date="2017-02" db="EMBL/GenBank/DDBJ databases">
        <title>Trade-off between light-utilization and light-protection in marine flavobacteria.</title>
        <authorList>
            <person name="Kumagai Y."/>
            <person name="Yoshizawa S."/>
            <person name="Kogure K."/>
            <person name="Iwasaki W."/>
        </authorList>
    </citation>
    <scope>NUCLEOTIDE SEQUENCE [LARGE SCALE GENOMIC DNA]</scope>
    <source>
        <strain evidence="1 2">KCTC 23670</strain>
    </source>
</reference>
<dbReference type="Proteomes" id="UP000232721">
    <property type="component" value="Chromosome"/>
</dbReference>
<accession>A0ABN5F8Y0</accession>
<evidence type="ECO:0000313" key="1">
    <source>
        <dbReference type="EMBL" id="AUC24091.1"/>
    </source>
</evidence>
<dbReference type="EMBL" id="CP019336">
    <property type="protein sequence ID" value="AUC24091.1"/>
    <property type="molecule type" value="Genomic_DNA"/>
</dbReference>
<gene>
    <name evidence="1" type="ORF">BTO15_13980</name>
</gene>
<evidence type="ECO:0000313" key="2">
    <source>
        <dbReference type="Proteomes" id="UP000232721"/>
    </source>
</evidence>
<protein>
    <submittedName>
        <fullName evidence="1">Uncharacterized protein</fullName>
    </submittedName>
</protein>
<name>A0ABN5F8Y0_9FLAO</name>
<organism evidence="1 2">
    <name type="scientific">Polaribacter sejongensis</name>
    <dbReference type="NCBI Taxonomy" id="985043"/>
    <lineage>
        <taxon>Bacteria</taxon>
        <taxon>Pseudomonadati</taxon>
        <taxon>Bacteroidota</taxon>
        <taxon>Flavobacteriia</taxon>
        <taxon>Flavobacteriales</taxon>
        <taxon>Flavobacteriaceae</taxon>
    </lineage>
</organism>